<proteinExistence type="inferred from homology"/>
<dbReference type="NCBIfam" id="TIGR03141">
    <property type="entry name" value="cytochro_ccmD"/>
    <property type="match status" value="1"/>
</dbReference>
<accession>A0A142BFL2</accession>
<dbReference type="EMBL" id="CP013251">
    <property type="protein sequence ID" value="AMO57538.1"/>
    <property type="molecule type" value="Genomic_DNA"/>
</dbReference>
<evidence type="ECO:0000313" key="15">
    <source>
        <dbReference type="Proteomes" id="UP000071065"/>
    </source>
</evidence>
<evidence type="ECO:0000256" key="5">
    <source>
        <dbReference type="ARBA" id="ARBA00022448"/>
    </source>
</evidence>
<feature type="compositionally biased region" description="Polar residues" evidence="13">
    <location>
        <begin position="63"/>
        <end position="75"/>
    </location>
</feature>
<comment type="similarity">
    <text evidence="3 12">Belongs to the CcmD/CycX/HelD family.</text>
</comment>
<evidence type="ECO:0000256" key="11">
    <source>
        <dbReference type="ARBA" id="ARBA00023136"/>
    </source>
</evidence>
<dbReference type="OrthoDB" id="9815607at2"/>
<name>A0A142BFL2_9GAMM</name>
<organism evidence="14 15">
    <name type="scientific">Endozoicomonas montiporae CL-33</name>
    <dbReference type="NCBI Taxonomy" id="570277"/>
    <lineage>
        <taxon>Bacteria</taxon>
        <taxon>Pseudomonadati</taxon>
        <taxon>Pseudomonadota</taxon>
        <taxon>Gammaproteobacteria</taxon>
        <taxon>Oceanospirillales</taxon>
        <taxon>Endozoicomonadaceae</taxon>
        <taxon>Endozoicomonas</taxon>
    </lineage>
</organism>
<evidence type="ECO:0000256" key="8">
    <source>
        <dbReference type="ARBA" id="ARBA00022692"/>
    </source>
</evidence>
<keyword evidence="9 12" id="KW-0201">Cytochrome c-type biogenesis</keyword>
<dbReference type="GO" id="GO:0005886">
    <property type="term" value="C:plasma membrane"/>
    <property type="evidence" value="ECO:0007669"/>
    <property type="project" value="UniProtKB-SubCell"/>
</dbReference>
<comment type="subcellular location">
    <subcellularLocation>
        <location evidence="2 12">Cell inner membrane</location>
        <topology evidence="2 12">Single-pass membrane protein</topology>
    </subcellularLocation>
</comment>
<evidence type="ECO:0000256" key="12">
    <source>
        <dbReference type="RuleBase" id="RU363101"/>
    </source>
</evidence>
<protein>
    <recommendedName>
        <fullName evidence="4 12">Heme exporter protein D</fullName>
    </recommendedName>
</protein>
<dbReference type="KEGG" id="emp:EZMO1_3557"/>
<comment type="function">
    <text evidence="1 12">Required for the export of heme to the periplasm for the biogenesis of c-type cytochromes.</text>
</comment>
<evidence type="ECO:0000256" key="1">
    <source>
        <dbReference type="ARBA" id="ARBA00002442"/>
    </source>
</evidence>
<keyword evidence="5 12" id="KW-0813">Transport</keyword>
<evidence type="ECO:0000256" key="7">
    <source>
        <dbReference type="ARBA" id="ARBA00022519"/>
    </source>
</evidence>
<feature type="region of interest" description="Disordered" evidence="13">
    <location>
        <begin position="63"/>
        <end position="88"/>
    </location>
</feature>
<keyword evidence="6 12" id="KW-1003">Cell membrane</keyword>
<evidence type="ECO:0000256" key="10">
    <source>
        <dbReference type="ARBA" id="ARBA00022989"/>
    </source>
</evidence>
<evidence type="ECO:0000256" key="6">
    <source>
        <dbReference type="ARBA" id="ARBA00022475"/>
    </source>
</evidence>
<sequence>MYFDSLSSLMDMGGHGVYVWSTYGVGLLVVLYNILAPVLRNRQVIHSIQRQYRRTSVDIAATPQSVSPVQTAGNTRRSEKATGRGEAV</sequence>
<gene>
    <name evidence="14" type="primary">ccmD2</name>
    <name evidence="14" type="ORF">EZMO1_3557</name>
</gene>
<feature type="compositionally biased region" description="Basic and acidic residues" evidence="13">
    <location>
        <begin position="76"/>
        <end position="88"/>
    </location>
</feature>
<dbReference type="PATRIC" id="fig|570277.3.peg.3835"/>
<dbReference type="GO" id="GO:0015886">
    <property type="term" value="P:heme transport"/>
    <property type="evidence" value="ECO:0007669"/>
    <property type="project" value="InterPro"/>
</dbReference>
<dbReference type="PANTHER" id="PTHR37531">
    <property type="entry name" value="HEME EXPORTER PROTEIN D"/>
    <property type="match status" value="1"/>
</dbReference>
<dbReference type="Proteomes" id="UP000071065">
    <property type="component" value="Chromosome"/>
</dbReference>
<keyword evidence="10 12" id="KW-1133">Transmembrane helix</keyword>
<dbReference type="GO" id="GO:1903607">
    <property type="term" value="P:cytochrome c biosynthetic process"/>
    <property type="evidence" value="ECO:0007669"/>
    <property type="project" value="TreeGrafter"/>
</dbReference>
<evidence type="ECO:0000256" key="4">
    <source>
        <dbReference type="ARBA" id="ARBA00016461"/>
    </source>
</evidence>
<reference evidence="14 15" key="1">
    <citation type="journal article" date="2016" name="Front. Microbiol.">
        <title>Genomic Insight into the Host-Endosymbiont Relationship of Endozoicomonas montiporae CL-33(T) with its Coral Host.</title>
        <authorList>
            <person name="Ding J.-Y."/>
            <person name="Shiu J.-H."/>
            <person name="Chen W.-M."/>
            <person name="Chiang Y.-R."/>
            <person name="Tang S.-L."/>
        </authorList>
    </citation>
    <scope>NUCLEOTIDE SEQUENCE [LARGE SCALE GENOMIC DNA]</scope>
    <source>
        <strain evidence="14 15">CL-33</strain>
    </source>
</reference>
<feature type="transmembrane region" description="Helical" evidence="12">
    <location>
        <begin position="20"/>
        <end position="39"/>
    </location>
</feature>
<dbReference type="AlphaFoldDB" id="A0A142BFL2"/>
<keyword evidence="11 12" id="KW-0472">Membrane</keyword>
<evidence type="ECO:0000256" key="13">
    <source>
        <dbReference type="SAM" id="MobiDB-lite"/>
    </source>
</evidence>
<evidence type="ECO:0000256" key="2">
    <source>
        <dbReference type="ARBA" id="ARBA00004377"/>
    </source>
</evidence>
<dbReference type="RefSeq" id="WP_034876572.1">
    <property type="nucleotide sequence ID" value="NZ_CP013251.1"/>
</dbReference>
<dbReference type="Pfam" id="PF04995">
    <property type="entry name" value="CcmD"/>
    <property type="match status" value="1"/>
</dbReference>
<evidence type="ECO:0000256" key="9">
    <source>
        <dbReference type="ARBA" id="ARBA00022748"/>
    </source>
</evidence>
<dbReference type="PANTHER" id="PTHR37531:SF1">
    <property type="entry name" value="HEME EXPORTER PROTEIN D"/>
    <property type="match status" value="1"/>
</dbReference>
<keyword evidence="8 12" id="KW-0812">Transmembrane</keyword>
<dbReference type="InterPro" id="IPR007078">
    <property type="entry name" value="Haem_export_protD_CcmD"/>
</dbReference>
<dbReference type="STRING" id="570277.EZMO1_3557"/>
<dbReference type="GO" id="GO:0017004">
    <property type="term" value="P:cytochrome complex assembly"/>
    <property type="evidence" value="ECO:0007669"/>
    <property type="project" value="UniProtKB-KW"/>
</dbReference>
<evidence type="ECO:0000256" key="3">
    <source>
        <dbReference type="ARBA" id="ARBA00008741"/>
    </source>
</evidence>
<evidence type="ECO:0000313" key="14">
    <source>
        <dbReference type="EMBL" id="AMO57538.1"/>
    </source>
</evidence>
<keyword evidence="7 12" id="KW-0997">Cell inner membrane</keyword>
<dbReference type="InterPro" id="IPR052075">
    <property type="entry name" value="Heme_exporter_D"/>
</dbReference>